<comment type="caution">
    <text evidence="2">The sequence shown here is derived from an EMBL/GenBank/DDBJ whole genome shotgun (WGS) entry which is preliminary data.</text>
</comment>
<evidence type="ECO:0000313" key="3">
    <source>
        <dbReference type="Proteomes" id="UP000824205"/>
    </source>
</evidence>
<proteinExistence type="predicted"/>
<reference evidence="2" key="1">
    <citation type="journal article" date="2021" name="PeerJ">
        <title>Extensive microbial diversity within the chicken gut microbiome revealed by metagenomics and culture.</title>
        <authorList>
            <person name="Gilroy R."/>
            <person name="Ravi A."/>
            <person name="Getino M."/>
            <person name="Pursley I."/>
            <person name="Horton D.L."/>
            <person name="Alikhan N.F."/>
            <person name="Baker D."/>
            <person name="Gharbi K."/>
            <person name="Hall N."/>
            <person name="Watson M."/>
            <person name="Adriaenssens E.M."/>
            <person name="Foster-Nyarko E."/>
            <person name="Jarju S."/>
            <person name="Secka A."/>
            <person name="Antonio M."/>
            <person name="Oren A."/>
            <person name="Chaudhuri R.R."/>
            <person name="La Ragione R."/>
            <person name="Hildebrand F."/>
            <person name="Pallen M.J."/>
        </authorList>
    </citation>
    <scope>NUCLEOTIDE SEQUENCE</scope>
    <source>
        <strain evidence="2">421</strain>
    </source>
</reference>
<feature type="transmembrane region" description="Helical" evidence="1">
    <location>
        <begin position="100"/>
        <end position="119"/>
    </location>
</feature>
<protein>
    <submittedName>
        <fullName evidence="2">DUF2752 domain-containing protein</fullName>
    </submittedName>
</protein>
<feature type="transmembrane region" description="Helical" evidence="1">
    <location>
        <begin position="19"/>
        <end position="37"/>
    </location>
</feature>
<keyword evidence="1" id="KW-1133">Transmembrane helix</keyword>
<dbReference type="Pfam" id="PF10825">
    <property type="entry name" value="DUF2752"/>
    <property type="match status" value="1"/>
</dbReference>
<accession>A0A9D1RDM2</accession>
<reference evidence="2" key="2">
    <citation type="submission" date="2021-04" db="EMBL/GenBank/DDBJ databases">
        <authorList>
            <person name="Gilroy R."/>
        </authorList>
    </citation>
    <scope>NUCLEOTIDE SEQUENCE</scope>
    <source>
        <strain evidence="2">421</strain>
    </source>
</reference>
<sequence length="123" mass="14066">MNNVTTITEYRPEVSSKSVFRKLLLAAFCIGLMLLFYHCPFKMITGIDCPGCGLTRAFCCILLCDLKAAVQYHPLSPFLFVQLISVIYMQFILKKKIDRRIMLAAILINALLMLAVWLYKIIL</sequence>
<dbReference type="EMBL" id="DXGE01000014">
    <property type="protein sequence ID" value="HIW85535.1"/>
    <property type="molecule type" value="Genomic_DNA"/>
</dbReference>
<dbReference type="InterPro" id="IPR021215">
    <property type="entry name" value="DUF2752"/>
</dbReference>
<name>A0A9D1RDM2_9FIRM</name>
<keyword evidence="1" id="KW-0812">Transmembrane</keyword>
<organism evidence="2 3">
    <name type="scientific">Candidatus Eubacterium faecipullorum</name>
    <dbReference type="NCBI Taxonomy" id="2838571"/>
    <lineage>
        <taxon>Bacteria</taxon>
        <taxon>Bacillati</taxon>
        <taxon>Bacillota</taxon>
        <taxon>Clostridia</taxon>
        <taxon>Eubacteriales</taxon>
        <taxon>Eubacteriaceae</taxon>
        <taxon>Eubacterium</taxon>
    </lineage>
</organism>
<dbReference type="Proteomes" id="UP000824205">
    <property type="component" value="Unassembled WGS sequence"/>
</dbReference>
<feature type="transmembrane region" description="Helical" evidence="1">
    <location>
        <begin position="75"/>
        <end position="93"/>
    </location>
</feature>
<evidence type="ECO:0000256" key="1">
    <source>
        <dbReference type="SAM" id="Phobius"/>
    </source>
</evidence>
<dbReference type="AlphaFoldDB" id="A0A9D1RDM2"/>
<gene>
    <name evidence="2" type="ORF">IAA48_03480</name>
</gene>
<evidence type="ECO:0000313" key="2">
    <source>
        <dbReference type="EMBL" id="HIW85535.1"/>
    </source>
</evidence>
<keyword evidence="1" id="KW-0472">Membrane</keyword>